<dbReference type="EMBL" id="FSQT01000002">
    <property type="protein sequence ID" value="SIN14567.1"/>
    <property type="molecule type" value="Genomic_DNA"/>
</dbReference>
<dbReference type="AlphaFoldDB" id="A0A1N5YZE3"/>
<accession>A0A1N5YZE3</accession>
<name>A0A1N5YZE3_9ACTN</name>
<reference evidence="3" key="1">
    <citation type="submission" date="2016-12" db="EMBL/GenBank/DDBJ databases">
        <authorList>
            <person name="Varghese N."/>
            <person name="Submissions S."/>
        </authorList>
    </citation>
    <scope>NUCLEOTIDE SEQUENCE [LARGE SCALE GENOMIC DNA]</scope>
    <source>
        <strain evidence="3">DSM 45599</strain>
    </source>
</reference>
<sequence length="151" mass="16308">MTVSRRRDRLEEYVEAVVIARLSRPDAAALLTPDDDGGERERAAQAAEQVRQRLDDAAASFAAGVITARQLATITGQLRPELAALEAAAAPPPDRASVLGELVSAADVEKAWDALSPDARRTVVRLLMEIRVDRGRRGPGSSTDGIEIIWR</sequence>
<gene>
    <name evidence="2" type="ORF">SAMN04489832_3425</name>
</gene>
<protein>
    <submittedName>
        <fullName evidence="2">Uncharacterized protein</fullName>
    </submittedName>
</protein>
<feature type="region of interest" description="Disordered" evidence="1">
    <location>
        <begin position="29"/>
        <end position="49"/>
    </location>
</feature>
<dbReference type="STRING" id="709881.SAMN04489832_3425"/>
<keyword evidence="3" id="KW-1185">Reference proteome</keyword>
<dbReference type="Proteomes" id="UP000185124">
    <property type="component" value="Unassembled WGS sequence"/>
</dbReference>
<evidence type="ECO:0000256" key="1">
    <source>
        <dbReference type="SAM" id="MobiDB-lite"/>
    </source>
</evidence>
<proteinExistence type="predicted"/>
<evidence type="ECO:0000313" key="3">
    <source>
        <dbReference type="Proteomes" id="UP000185124"/>
    </source>
</evidence>
<evidence type="ECO:0000313" key="2">
    <source>
        <dbReference type="EMBL" id="SIN14567.1"/>
    </source>
</evidence>
<organism evidence="2 3">
    <name type="scientific">Micromonospora cremea</name>
    <dbReference type="NCBI Taxonomy" id="709881"/>
    <lineage>
        <taxon>Bacteria</taxon>
        <taxon>Bacillati</taxon>
        <taxon>Actinomycetota</taxon>
        <taxon>Actinomycetes</taxon>
        <taxon>Micromonosporales</taxon>
        <taxon>Micromonosporaceae</taxon>
        <taxon>Micromonospora</taxon>
    </lineage>
</organism>